<protein>
    <recommendedName>
        <fullName evidence="3">Alkyl hydroperoxide reductase subunit C/ Thiol specific antioxidant domain-containing protein</fullName>
    </recommendedName>
</protein>
<dbReference type="Proteomes" id="UP000217083">
    <property type="component" value="Unassembled WGS sequence"/>
</dbReference>
<proteinExistence type="predicted"/>
<dbReference type="InterPro" id="IPR036249">
    <property type="entry name" value="Thioredoxin-like_sf"/>
</dbReference>
<evidence type="ECO:0000313" key="2">
    <source>
        <dbReference type="Proteomes" id="UP000217083"/>
    </source>
</evidence>
<reference evidence="1 2" key="2">
    <citation type="submission" date="2017-09" db="EMBL/GenBank/DDBJ databases">
        <title>Bacillus patelloidae sp. nov., isolated from the intestinal tract of a marine limpet.</title>
        <authorList>
            <person name="Liu R."/>
            <person name="Dong C."/>
            <person name="Shao Z."/>
        </authorList>
    </citation>
    <scope>NUCLEOTIDE SEQUENCE [LARGE SCALE GENOMIC DNA]</scope>
    <source>
        <strain evidence="1 2">SA5d-4</strain>
    </source>
</reference>
<name>A0A263BXE6_9BACI</name>
<dbReference type="SUPFAM" id="SSF52833">
    <property type="entry name" value="Thioredoxin-like"/>
    <property type="match status" value="1"/>
</dbReference>
<keyword evidence="2" id="KW-1185">Reference proteome</keyword>
<sequence length="103" mass="11925">MQLHENLDLFEDINVKVATASSEDVTNTKKIYSDFAAYFSNVIPFLSDPEFKLIDYMDMKHGDVAYRGYGILDEDGNLVYSKIDDYWGDNIEETVQEIKEKLK</sequence>
<gene>
    <name evidence="1" type="ORF">CIB95_01325</name>
</gene>
<dbReference type="AlphaFoldDB" id="A0A263BXE6"/>
<reference evidence="2" key="1">
    <citation type="submission" date="2017-08" db="EMBL/GenBank/DDBJ databases">
        <authorList>
            <person name="Huang Z."/>
        </authorList>
    </citation>
    <scope>NUCLEOTIDE SEQUENCE [LARGE SCALE GENOMIC DNA]</scope>
    <source>
        <strain evidence="2">SA5d-4</strain>
    </source>
</reference>
<comment type="caution">
    <text evidence="1">The sequence shown here is derived from an EMBL/GenBank/DDBJ whole genome shotgun (WGS) entry which is preliminary data.</text>
</comment>
<evidence type="ECO:0000313" key="1">
    <source>
        <dbReference type="EMBL" id="OZM58242.1"/>
    </source>
</evidence>
<evidence type="ECO:0008006" key="3">
    <source>
        <dbReference type="Google" id="ProtNLM"/>
    </source>
</evidence>
<accession>A0A263BXE6</accession>
<dbReference type="EMBL" id="NPIA01000001">
    <property type="protein sequence ID" value="OZM58242.1"/>
    <property type="molecule type" value="Genomic_DNA"/>
</dbReference>
<dbReference type="Gene3D" id="3.40.30.10">
    <property type="entry name" value="Glutaredoxin"/>
    <property type="match status" value="1"/>
</dbReference>
<organism evidence="1 2">
    <name type="scientific">Lottiidibacillus patelloidae</name>
    <dbReference type="NCBI Taxonomy" id="2670334"/>
    <lineage>
        <taxon>Bacteria</taxon>
        <taxon>Bacillati</taxon>
        <taxon>Bacillota</taxon>
        <taxon>Bacilli</taxon>
        <taxon>Bacillales</taxon>
        <taxon>Bacillaceae</taxon>
        <taxon>Lottiidibacillus</taxon>
    </lineage>
</organism>